<gene>
    <name evidence="1" type="ORF">FEF09_27595</name>
</gene>
<evidence type="ECO:0000313" key="2">
    <source>
        <dbReference type="Proteomes" id="UP000318815"/>
    </source>
</evidence>
<sequence length="60" mass="6150">MTAGKLLSSNMASSRKTGILAIAGAILLLLGFGVDLAGISPIIKRISTAGLYWLLPAGYC</sequence>
<dbReference type="RefSeq" id="WP_146308087.1">
    <property type="nucleotide sequence ID" value="NZ_VOHS01000059.1"/>
</dbReference>
<dbReference type="AlphaFoldDB" id="A0A5C6LKJ3"/>
<dbReference type="EMBL" id="VOHS01000059">
    <property type="protein sequence ID" value="TWV93040.1"/>
    <property type="molecule type" value="Genomic_DNA"/>
</dbReference>
<proteinExistence type="predicted"/>
<dbReference type="Proteomes" id="UP000318815">
    <property type="component" value="Unassembled WGS sequence"/>
</dbReference>
<protein>
    <submittedName>
        <fullName evidence="1">Uncharacterized protein</fullName>
    </submittedName>
</protein>
<name>A0A5C6LKJ3_9BACT</name>
<organism evidence="1 2">
    <name type="scientific">Chitinophaga pinensis</name>
    <dbReference type="NCBI Taxonomy" id="79329"/>
    <lineage>
        <taxon>Bacteria</taxon>
        <taxon>Pseudomonadati</taxon>
        <taxon>Bacteroidota</taxon>
        <taxon>Chitinophagia</taxon>
        <taxon>Chitinophagales</taxon>
        <taxon>Chitinophagaceae</taxon>
        <taxon>Chitinophaga</taxon>
    </lineage>
</organism>
<comment type="caution">
    <text evidence="1">The sequence shown here is derived from an EMBL/GenBank/DDBJ whole genome shotgun (WGS) entry which is preliminary data.</text>
</comment>
<evidence type="ECO:0000313" key="1">
    <source>
        <dbReference type="EMBL" id="TWV93040.1"/>
    </source>
</evidence>
<reference evidence="1 2" key="1">
    <citation type="submission" date="2019-08" db="EMBL/GenBank/DDBJ databases">
        <title>Whole genome sequencing of chitin degrading bacteria Chitinophaga pinensis YS16.</title>
        <authorList>
            <person name="Singh R.P."/>
            <person name="Manchanda G."/>
            <person name="Maurya I.K."/>
            <person name="Joshi N.K."/>
            <person name="Srivastava A.K."/>
        </authorList>
    </citation>
    <scope>NUCLEOTIDE SEQUENCE [LARGE SCALE GENOMIC DNA]</scope>
    <source>
        <strain evidence="1 2">YS-16</strain>
    </source>
</reference>
<accession>A0A5C6LKJ3</accession>
<keyword evidence="2" id="KW-1185">Reference proteome</keyword>